<dbReference type="InterPro" id="IPR052710">
    <property type="entry name" value="CAAX_protease"/>
</dbReference>
<feature type="transmembrane region" description="Helical" evidence="2">
    <location>
        <begin position="193"/>
        <end position="214"/>
    </location>
</feature>
<feature type="transmembrane region" description="Helical" evidence="2">
    <location>
        <begin position="33"/>
        <end position="57"/>
    </location>
</feature>
<evidence type="ECO:0000259" key="3">
    <source>
        <dbReference type="Pfam" id="PF02517"/>
    </source>
</evidence>
<gene>
    <name evidence="4" type="ORF">HALLA_04870</name>
</gene>
<accession>W0JHY2</accession>
<proteinExistence type="predicted"/>
<dbReference type="PANTHER" id="PTHR36435:SF1">
    <property type="entry name" value="CAAX AMINO TERMINAL PROTEASE FAMILY PROTEIN"/>
    <property type="match status" value="1"/>
</dbReference>
<dbReference type="PANTHER" id="PTHR36435">
    <property type="entry name" value="SLR1288 PROTEIN"/>
    <property type="match status" value="1"/>
</dbReference>
<evidence type="ECO:0000313" key="5">
    <source>
        <dbReference type="Proteomes" id="UP000019024"/>
    </source>
</evidence>
<dbReference type="Pfam" id="PF02517">
    <property type="entry name" value="Rce1-like"/>
    <property type="match status" value="1"/>
</dbReference>
<dbReference type="eggNOG" id="arCOG02767">
    <property type="taxonomic scope" value="Archaea"/>
</dbReference>
<dbReference type="OrthoDB" id="275779at2157"/>
<evidence type="ECO:0000256" key="2">
    <source>
        <dbReference type="SAM" id="Phobius"/>
    </source>
</evidence>
<feature type="transmembrane region" description="Helical" evidence="2">
    <location>
        <begin position="161"/>
        <end position="181"/>
    </location>
</feature>
<dbReference type="EMBL" id="CP007055">
    <property type="protein sequence ID" value="AHF98305.1"/>
    <property type="molecule type" value="Genomic_DNA"/>
</dbReference>
<evidence type="ECO:0000256" key="1">
    <source>
        <dbReference type="SAM" id="MobiDB-lite"/>
    </source>
</evidence>
<dbReference type="HOGENOM" id="CLU_073769_0_0_2"/>
<feature type="region of interest" description="Disordered" evidence="1">
    <location>
        <begin position="1"/>
        <end position="20"/>
    </location>
</feature>
<feature type="compositionally biased region" description="Low complexity" evidence="1">
    <location>
        <begin position="1"/>
        <end position="16"/>
    </location>
</feature>
<dbReference type="InterPro" id="IPR003675">
    <property type="entry name" value="Rce1/LyrA-like_dom"/>
</dbReference>
<dbReference type="GO" id="GO:0004175">
    <property type="term" value="F:endopeptidase activity"/>
    <property type="evidence" value="ECO:0007669"/>
    <property type="project" value="UniProtKB-ARBA"/>
</dbReference>
<dbReference type="KEGG" id="hlr:HALLA_04870"/>
<dbReference type="STRING" id="797299.HALLA_04870"/>
<sequence length="268" mass="28300">MDDPQSAPPSASEQSPPTDPPSRSALIAILGSIGYILGAFIFTFAVFFVLMLGAMIYLAVTTGDIEQFDAFIEGEGFVLLAGMESGLLGLGALGLAALSVVRGWIPKAEFGLSRPTRRQIGVSLLAIVGLVVLQAALSLASSALGIPASEHSLIGGDVSPYYYVALAVISILVIGPAEELLFRGLIQNYMRPAFGSTGAIVGTSILFSSIHLPAYFTTTLSAAIVSLGVIFVLSVAFGWLYERYNNLYLVMWIHGGYNATLFLLQATL</sequence>
<dbReference type="GeneID" id="25143844"/>
<dbReference type="Proteomes" id="UP000019024">
    <property type="component" value="Chromosome"/>
</dbReference>
<organism evidence="4 5">
    <name type="scientific">Halostagnicola larsenii XH-48</name>
    <dbReference type="NCBI Taxonomy" id="797299"/>
    <lineage>
        <taxon>Archaea</taxon>
        <taxon>Methanobacteriati</taxon>
        <taxon>Methanobacteriota</taxon>
        <taxon>Stenosarchaea group</taxon>
        <taxon>Halobacteria</taxon>
        <taxon>Halobacteriales</taxon>
        <taxon>Natrialbaceae</taxon>
        <taxon>Halostagnicola</taxon>
    </lineage>
</organism>
<protein>
    <submittedName>
        <fullName evidence="4">Abortive infection protein</fullName>
    </submittedName>
</protein>
<feature type="transmembrane region" description="Helical" evidence="2">
    <location>
        <begin position="122"/>
        <end position="141"/>
    </location>
</feature>
<dbReference type="RefSeq" id="WP_049951499.1">
    <property type="nucleotide sequence ID" value="NZ_CP007055.1"/>
</dbReference>
<name>W0JHY2_9EURY</name>
<feature type="transmembrane region" description="Helical" evidence="2">
    <location>
        <begin position="77"/>
        <end position="101"/>
    </location>
</feature>
<feature type="transmembrane region" description="Helical" evidence="2">
    <location>
        <begin position="220"/>
        <end position="240"/>
    </location>
</feature>
<feature type="domain" description="CAAX prenyl protease 2/Lysostaphin resistance protein A-like" evidence="3">
    <location>
        <begin position="164"/>
        <end position="259"/>
    </location>
</feature>
<keyword evidence="2" id="KW-0812">Transmembrane</keyword>
<feature type="transmembrane region" description="Helical" evidence="2">
    <location>
        <begin position="247"/>
        <end position="266"/>
    </location>
</feature>
<dbReference type="AlphaFoldDB" id="W0JHY2"/>
<evidence type="ECO:0000313" key="4">
    <source>
        <dbReference type="EMBL" id="AHF98305.1"/>
    </source>
</evidence>
<keyword evidence="2" id="KW-0472">Membrane</keyword>
<reference evidence="4 5" key="1">
    <citation type="submission" date="2014-01" db="EMBL/GenBank/DDBJ databases">
        <authorList>
            <consortium name="DOE Joint Genome Institute"/>
            <person name="Anderson I."/>
            <person name="Huntemann M."/>
            <person name="Han J."/>
            <person name="Chen A."/>
            <person name="Kyrpides N."/>
            <person name="Mavromatis K."/>
            <person name="Markowitz V."/>
            <person name="Palaniappan K."/>
            <person name="Ivanova N."/>
            <person name="Schaumberg A."/>
            <person name="Pati A."/>
            <person name="Liolios K."/>
            <person name="Nordberg H.P."/>
            <person name="Cantor M.N."/>
            <person name="Hua S.X."/>
            <person name="Woyke T."/>
        </authorList>
    </citation>
    <scope>NUCLEOTIDE SEQUENCE [LARGE SCALE GENOMIC DNA]</scope>
    <source>
        <strain evidence="4 5">XH-48</strain>
    </source>
</reference>
<dbReference type="GO" id="GO:0080120">
    <property type="term" value="P:CAAX-box protein maturation"/>
    <property type="evidence" value="ECO:0007669"/>
    <property type="project" value="UniProtKB-ARBA"/>
</dbReference>
<keyword evidence="2" id="KW-1133">Transmembrane helix</keyword>
<keyword evidence="5" id="KW-1185">Reference proteome</keyword>